<evidence type="ECO:0000313" key="1">
    <source>
        <dbReference type="EMBL" id="QHI35698.1"/>
    </source>
</evidence>
<name>A0A7L4ZG39_9FLAO</name>
<evidence type="ECO:0000313" key="2">
    <source>
        <dbReference type="Proteomes" id="UP000464657"/>
    </source>
</evidence>
<accession>A0A7L4ZG39</accession>
<gene>
    <name evidence="1" type="ORF">IMCC3317_10450</name>
</gene>
<keyword evidence="2" id="KW-1185">Reference proteome</keyword>
<protein>
    <submittedName>
        <fullName evidence="1">Uncharacterized protein</fullName>
    </submittedName>
</protein>
<dbReference type="OrthoDB" id="1451586at2"/>
<dbReference type="RefSeq" id="WP_160128424.1">
    <property type="nucleotide sequence ID" value="NZ_CP019288.1"/>
</dbReference>
<dbReference type="Proteomes" id="UP000464657">
    <property type="component" value="Chromosome"/>
</dbReference>
<dbReference type="KEGG" id="kan:IMCC3317_10450"/>
<dbReference type="EMBL" id="CP019288">
    <property type="protein sequence ID" value="QHI35698.1"/>
    <property type="molecule type" value="Genomic_DNA"/>
</dbReference>
<dbReference type="AlphaFoldDB" id="A0A7L4ZG39"/>
<reference evidence="1 2" key="1">
    <citation type="journal article" date="2013" name="Int. J. Syst. Evol. Microbiol.">
        <title>Kordia antarctica sp. nov., isolated from Antarctic seawater.</title>
        <authorList>
            <person name="Baek K."/>
            <person name="Choi A."/>
            <person name="Kang I."/>
            <person name="Lee K."/>
            <person name="Cho J.C."/>
        </authorList>
    </citation>
    <scope>NUCLEOTIDE SEQUENCE [LARGE SCALE GENOMIC DNA]</scope>
    <source>
        <strain evidence="1 2">IMCC3317</strain>
    </source>
</reference>
<proteinExistence type="predicted"/>
<organism evidence="1 2">
    <name type="scientific">Kordia antarctica</name>
    <dbReference type="NCBI Taxonomy" id="1218801"/>
    <lineage>
        <taxon>Bacteria</taxon>
        <taxon>Pseudomonadati</taxon>
        <taxon>Bacteroidota</taxon>
        <taxon>Flavobacteriia</taxon>
        <taxon>Flavobacteriales</taxon>
        <taxon>Flavobacteriaceae</taxon>
        <taxon>Kordia</taxon>
    </lineage>
</organism>
<sequence length="62" mass="6811">MLKNISNLEGVKTLNKNAQKTVNGGRKQIICGGTGGAPINWSQERCHGYGIQWHNGQCYACY</sequence>